<dbReference type="GO" id="GO:0016020">
    <property type="term" value="C:membrane"/>
    <property type="evidence" value="ECO:0007669"/>
    <property type="project" value="UniProtKB-SubCell"/>
</dbReference>
<dbReference type="Proteomes" id="UP000711996">
    <property type="component" value="Unassembled WGS sequence"/>
</dbReference>
<evidence type="ECO:0000256" key="6">
    <source>
        <dbReference type="SAM" id="Phobius"/>
    </source>
</evidence>
<feature type="compositionally biased region" description="Basic and acidic residues" evidence="5">
    <location>
        <begin position="249"/>
        <end position="258"/>
    </location>
</feature>
<reference evidence="7" key="1">
    <citation type="submission" date="2019-06" db="EMBL/GenBank/DDBJ databases">
        <authorList>
            <person name="Gan P."/>
            <person name="Shirasu K."/>
        </authorList>
    </citation>
    <scope>NUCLEOTIDE SEQUENCE [LARGE SCALE GENOMIC DNA]</scope>
    <source>
        <strain evidence="7">CAD2</strain>
    </source>
</reference>
<dbReference type="OrthoDB" id="4812834at2759"/>
<evidence type="ECO:0000313" key="7">
    <source>
        <dbReference type="EMBL" id="KAF4860095.1"/>
    </source>
</evidence>
<keyword evidence="8" id="KW-1185">Reference proteome</keyword>
<dbReference type="EMBL" id="QPMT01000014">
    <property type="protein sequence ID" value="KAF4860095.1"/>
    <property type="molecule type" value="Genomic_DNA"/>
</dbReference>
<protein>
    <recommendedName>
        <fullName evidence="9">Mg2+ transporter zinc transport protein</fullName>
    </recommendedName>
</protein>
<accession>A0A9P5EV49</accession>
<sequence>MAMYEQEPSSAIERNVSAIAANESAYWDVSEVPAETEGDFPSFTYRKVSDTFSPNESQISTWVDAPNQETHASFGDNGVTATVNACGDLMQFSSYLDAGNSGIFCADHRTTNEPYSVQERAEDLFLLSRDRSRQRCTYGLRVSGVNMKNCRHLGYVHDRWPRYEVKDKNLKVTIQWMVREKVVLQQCIITNAGEADVDVSMEFWKDLHIRDMDYLNPMRKFNDDWNGHVPVHGPGNYGWILAHPLKQKGATEDKRPAKDQSPGQLLRQTSRKPTNNTIDSSKGGMIGNPKDLKASWAETDFNNDIVAVVMSMFVDGKAIRFESSNQKRPEKVTQKIEYGTAIEVVSAYKMIQWTESEASWRDFMVPADVTDVSKHLAFASNSFEAFYPCYHDIQDRILGKSEERVGEQEIREWVSSMPPKSPVGSLEDGDQVNRSINHIDFVARRKLEDILSVCAIPLRDSEKEEDAVPIALTCGDLSGHRVSSPASFFAFSFLIEISKRLKSTYSKDRTDAFGLLRRRIYLVCRGHLMWLDSDVEKTDFGCFSANYWVKGSLMPRIEQSESFMPDDSLTDTPFQIIKVLDFSSRYQSEEDSELVRSIIKEVTKPWIRFLDKTDRRGVHAWPHSQDEGCNKYRLSEHVWVWRALKLLEDHFRDFPEDDDEESGTPNSSLGKGKESREVITNEHDQRFTDEKLFRRFDSRDVQRDILRRFTAENEISKKRMLAMTRSPRETRFLLHASDTALFYWMNRDFFLEKTSFNEVWENTIEAQVHHNENSETGWDNSIRYALAIMLGTRNMSINKRTPQDLIKSSLKVLFGSTASNGLFYGLLDSTTKETALFGRENDRDFHFHATFEIPFILLTHCWKIHSKLNISDKRPEHSSSLQSDTVTTHDLLEEVADLNLMQPKRQTAQTERKPILSVMAAPTCDMTQSQLGHTAPQKGVKLKAAKEISMKKSIPFNSLIDQSSIVDLEEEWLYNYPAFFNTERQTSDQFNEEAELLLDHAEMDTSGALISRAAEEYTRSLRTAALRKREEAAERHTEDPLQLLSRSWTDILPPDRENALQDDSDKMAFVADVMRQRNLQKHERENNVTFRGVNSNYKLWYLLSLPRTASKAKKRFIWLPSADNETALVCYLASPQDERQAISLFFERHYQYEKHFLDETSMVLNTWESELHLSFYKLVGEEYKPTDGIPKGDIDEFPGREPKRLVKASVGFRFIGDFFDRHWTCHLIEHIPGGKPVPTWWDRNLRERDFPWGDKYKGQLVQEDGSWRQRKVLELHLFDRILEEIGDNTKMIYDTIKGELGVEHVAIPFSVLNSEDYFTSSEQWQRFQQILQVLDEDLSDMRVIISKWETREKDRGQERPRWTRTDERKYRRYIGKLEGTTRRRIRDLQRLHVQIQSLKETLRRGQQQIRDDLNLRGSENIRFFTYVTVVFLPLGFASSIFGMSEEPPSSVIPPMIICSVVALLVTVIALANAKRLNGVVEVVSKGINSYSLMKMEGSRLLNRHRRESVKTQNLSRQAEEAGSETSEGHFKGTNMQANRGIRAHEDDQSWHFWFWVGRPEDDYGLFPWGTR</sequence>
<keyword evidence="3 6" id="KW-1133">Transmembrane helix</keyword>
<gene>
    <name evidence="7" type="ORF">CGCSCA2_v005745</name>
</gene>
<feature type="compositionally biased region" description="Basic and acidic residues" evidence="5">
    <location>
        <begin position="671"/>
        <end position="681"/>
    </location>
</feature>
<organism evidence="7 8">
    <name type="scientific">Colletotrichum siamense</name>
    <name type="common">Anthracnose fungus</name>
    <dbReference type="NCBI Taxonomy" id="690259"/>
    <lineage>
        <taxon>Eukaryota</taxon>
        <taxon>Fungi</taxon>
        <taxon>Dikarya</taxon>
        <taxon>Ascomycota</taxon>
        <taxon>Pezizomycotina</taxon>
        <taxon>Sordariomycetes</taxon>
        <taxon>Hypocreomycetidae</taxon>
        <taxon>Glomerellales</taxon>
        <taxon>Glomerellaceae</taxon>
        <taxon>Colletotrichum</taxon>
        <taxon>Colletotrichum gloeosporioides species complex</taxon>
    </lineage>
</organism>
<dbReference type="InterPro" id="IPR002523">
    <property type="entry name" value="MgTranspt_CorA/ZnTranspt_ZntB"/>
</dbReference>
<evidence type="ECO:0000256" key="5">
    <source>
        <dbReference type="SAM" id="MobiDB-lite"/>
    </source>
</evidence>
<dbReference type="GO" id="GO:0046873">
    <property type="term" value="F:metal ion transmembrane transporter activity"/>
    <property type="evidence" value="ECO:0007669"/>
    <property type="project" value="InterPro"/>
</dbReference>
<feature type="transmembrane region" description="Helical" evidence="6">
    <location>
        <begin position="1451"/>
        <end position="1471"/>
    </location>
</feature>
<feature type="region of interest" description="Disordered" evidence="5">
    <location>
        <begin position="655"/>
        <end position="681"/>
    </location>
</feature>
<evidence type="ECO:0000256" key="4">
    <source>
        <dbReference type="ARBA" id="ARBA00023136"/>
    </source>
</evidence>
<feature type="compositionally biased region" description="Polar residues" evidence="5">
    <location>
        <begin position="261"/>
        <end position="280"/>
    </location>
</feature>
<dbReference type="Gene3D" id="1.20.58.340">
    <property type="entry name" value="Magnesium transport protein CorA, transmembrane region"/>
    <property type="match status" value="1"/>
</dbReference>
<dbReference type="Pfam" id="PF01544">
    <property type="entry name" value="CorA"/>
    <property type="match status" value="1"/>
</dbReference>
<comment type="subcellular location">
    <subcellularLocation>
        <location evidence="1">Membrane</location>
        <topology evidence="1">Multi-pass membrane protein</topology>
    </subcellularLocation>
</comment>
<dbReference type="InterPro" id="IPR045863">
    <property type="entry name" value="CorA_TM1_TM2"/>
</dbReference>
<evidence type="ECO:0000256" key="2">
    <source>
        <dbReference type="ARBA" id="ARBA00022692"/>
    </source>
</evidence>
<evidence type="ECO:0008006" key="9">
    <source>
        <dbReference type="Google" id="ProtNLM"/>
    </source>
</evidence>
<proteinExistence type="predicted"/>
<evidence type="ECO:0000256" key="1">
    <source>
        <dbReference type="ARBA" id="ARBA00004141"/>
    </source>
</evidence>
<evidence type="ECO:0000256" key="3">
    <source>
        <dbReference type="ARBA" id="ARBA00022989"/>
    </source>
</evidence>
<feature type="transmembrane region" description="Helical" evidence="6">
    <location>
        <begin position="1423"/>
        <end position="1444"/>
    </location>
</feature>
<keyword evidence="2 6" id="KW-0812">Transmembrane</keyword>
<keyword evidence="4 6" id="KW-0472">Membrane</keyword>
<name>A0A9P5EV49_COLSI</name>
<comment type="caution">
    <text evidence="7">The sequence shown here is derived from an EMBL/GenBank/DDBJ whole genome shotgun (WGS) entry which is preliminary data.</text>
</comment>
<evidence type="ECO:0000313" key="8">
    <source>
        <dbReference type="Proteomes" id="UP000711996"/>
    </source>
</evidence>
<feature type="region of interest" description="Disordered" evidence="5">
    <location>
        <begin position="1507"/>
        <end position="1532"/>
    </location>
</feature>
<feature type="region of interest" description="Disordered" evidence="5">
    <location>
        <begin position="248"/>
        <end position="286"/>
    </location>
</feature>
<dbReference type="SUPFAM" id="SSF144083">
    <property type="entry name" value="Magnesium transport protein CorA, transmembrane region"/>
    <property type="match status" value="1"/>
</dbReference>